<proteinExistence type="predicted"/>
<protein>
    <submittedName>
        <fullName evidence="1">Uncharacterized protein</fullName>
    </submittedName>
</protein>
<dbReference type="OrthoDB" id="155244at2"/>
<accession>A0A401ZSB6</accession>
<dbReference type="InterPro" id="IPR043519">
    <property type="entry name" value="NT_sf"/>
</dbReference>
<keyword evidence="2" id="KW-1185">Reference proteome</keyword>
<sequence length="183" mass="21289">MQRQEIEKYLQELGDELERRGFQSPVRVMIVGGVAMLLLAANRESTEDVDVVLMDIEGDSSTNPTPETKAFKSAVNAVAKKHQMKRTWINDDVAYFIRDMAPNPGATLWHEYKKLHVYLPSKEYILALKLMVYRPKDMLDIEALLKQLQITTREQAQEIVDRFIPDTAWQDHYQFQDTLDELF</sequence>
<evidence type="ECO:0000313" key="1">
    <source>
        <dbReference type="EMBL" id="GCE09696.1"/>
    </source>
</evidence>
<dbReference type="SUPFAM" id="SSF81301">
    <property type="entry name" value="Nucleotidyltransferase"/>
    <property type="match status" value="1"/>
</dbReference>
<gene>
    <name evidence="1" type="ORF">KDAU_70250</name>
</gene>
<evidence type="ECO:0000313" key="2">
    <source>
        <dbReference type="Proteomes" id="UP000287224"/>
    </source>
</evidence>
<reference evidence="2" key="1">
    <citation type="submission" date="2018-12" db="EMBL/GenBank/DDBJ databases">
        <title>Tengunoibacter tsumagoiensis gen. nov., sp. nov., Dictyobacter kobayashii sp. nov., D. alpinus sp. nov., and D. joshuensis sp. nov. and description of Dictyobacteraceae fam. nov. within the order Ktedonobacterales isolated from Tengu-no-mugimeshi.</title>
        <authorList>
            <person name="Wang C.M."/>
            <person name="Zheng Y."/>
            <person name="Sakai Y."/>
            <person name="Toyoda A."/>
            <person name="Minakuchi Y."/>
            <person name="Abe K."/>
            <person name="Yokota A."/>
            <person name="Yabe S."/>
        </authorList>
    </citation>
    <scope>NUCLEOTIDE SEQUENCE [LARGE SCALE GENOMIC DNA]</scope>
    <source>
        <strain evidence="2">S-27</strain>
    </source>
</reference>
<name>A0A401ZSB6_9CHLR</name>
<organism evidence="1 2">
    <name type="scientific">Dictyobacter aurantiacus</name>
    <dbReference type="NCBI Taxonomy" id="1936993"/>
    <lineage>
        <taxon>Bacteria</taxon>
        <taxon>Bacillati</taxon>
        <taxon>Chloroflexota</taxon>
        <taxon>Ktedonobacteria</taxon>
        <taxon>Ktedonobacterales</taxon>
        <taxon>Dictyobacteraceae</taxon>
        <taxon>Dictyobacter</taxon>
    </lineage>
</organism>
<comment type="caution">
    <text evidence="1">The sequence shown here is derived from an EMBL/GenBank/DDBJ whole genome shotgun (WGS) entry which is preliminary data.</text>
</comment>
<dbReference type="EMBL" id="BIFQ01000002">
    <property type="protein sequence ID" value="GCE09696.1"/>
    <property type="molecule type" value="Genomic_DNA"/>
</dbReference>
<dbReference type="Proteomes" id="UP000287224">
    <property type="component" value="Unassembled WGS sequence"/>
</dbReference>
<dbReference type="RefSeq" id="WP_126602362.1">
    <property type="nucleotide sequence ID" value="NZ_BIFQ01000002.1"/>
</dbReference>
<dbReference type="AlphaFoldDB" id="A0A401ZSB6"/>